<dbReference type="Gene3D" id="2.160.20.80">
    <property type="entry name" value="E3 ubiquitin-protein ligase SopA"/>
    <property type="match status" value="1"/>
</dbReference>
<dbReference type="Pfam" id="PF00805">
    <property type="entry name" value="Pentapeptide"/>
    <property type="match status" value="1"/>
</dbReference>
<organism evidence="3 4">
    <name type="scientific">Clostridium hominis</name>
    <dbReference type="NCBI Taxonomy" id="2763036"/>
    <lineage>
        <taxon>Bacteria</taxon>
        <taxon>Bacillati</taxon>
        <taxon>Bacillota</taxon>
        <taxon>Clostridia</taxon>
        <taxon>Eubacteriales</taxon>
        <taxon>Clostridiaceae</taxon>
        <taxon>Clostridium</taxon>
    </lineage>
</organism>
<dbReference type="Pfam" id="PF06114">
    <property type="entry name" value="Peptidase_M78"/>
    <property type="match status" value="1"/>
</dbReference>
<dbReference type="EMBL" id="JACOOO010000040">
    <property type="protein sequence ID" value="MBC5630491.1"/>
    <property type="molecule type" value="Genomic_DNA"/>
</dbReference>
<accession>A0ABR7DGF9</accession>
<gene>
    <name evidence="3" type="ORF">H8S20_16660</name>
</gene>
<comment type="caution">
    <text evidence="3">The sequence shown here is derived from an EMBL/GenBank/DDBJ whole genome shotgun (WGS) entry which is preliminary data.</text>
</comment>
<dbReference type="InterPro" id="IPR013610">
    <property type="entry name" value="ArdC_N"/>
</dbReference>
<name>A0ABR7DGF9_9CLOT</name>
<reference evidence="3 4" key="1">
    <citation type="submission" date="2020-08" db="EMBL/GenBank/DDBJ databases">
        <title>Genome public.</title>
        <authorList>
            <person name="Liu C."/>
            <person name="Sun Q."/>
        </authorList>
    </citation>
    <scope>NUCLEOTIDE SEQUENCE [LARGE SCALE GENOMIC DNA]</scope>
    <source>
        <strain evidence="3 4">NSJ-6</strain>
    </source>
</reference>
<dbReference type="Pfam" id="PF08401">
    <property type="entry name" value="ArdcN"/>
    <property type="match status" value="1"/>
</dbReference>
<dbReference type="RefSeq" id="WP_186860793.1">
    <property type="nucleotide sequence ID" value="NZ_JACOOO010000040.1"/>
</dbReference>
<evidence type="ECO:0000259" key="1">
    <source>
        <dbReference type="Pfam" id="PF06114"/>
    </source>
</evidence>
<dbReference type="SUPFAM" id="SSF141571">
    <property type="entry name" value="Pentapeptide repeat-like"/>
    <property type="match status" value="1"/>
</dbReference>
<dbReference type="InterPro" id="IPR010359">
    <property type="entry name" value="IrrE_HExxH"/>
</dbReference>
<proteinExistence type="predicted"/>
<feature type="domain" description="IrrE N-terminal-like" evidence="1">
    <location>
        <begin position="181"/>
        <end position="257"/>
    </location>
</feature>
<sequence length="457" mass="52710">MKKTYNKKSKEDKEKEVNELLEKANEGIEKCFTSPEQLKELASYMSKFYNYSFRNTFLIQEQFEGALAVGSYAFWKEKGFTVNKGEKGIKILVPNRLSDYFINSKGEEVKLSKATPEEKRLIEQGEIEVRKGKLIFNQGYVFEVSQTNAKAEDLPKIFPGRWLDGEVKNYDLMYKAMENIAKKIGVRIIEPKGELGAVKGVSYPLTKEVALNPRNTQLQNVKTLIHELAHAKLHTMETIDKYTTNEKEFQAEMSAYVVCSYFGLDTSEYSFRYISSWTEDVELKDNEKLINEVRETVKEYIEVIEDTLINNKELSLELKNDLGKDNKEMISVDKEKEIRKKIREHEEWINSKGTRGKQLNLKNENLSGMMLLNVDLRNANLKNADITQCVIFADLRGANLEGAKIDNTKWTGSNIGKITIEANKLNLIEYQLEQEGCKHTEARKSLKTNRKDVELER</sequence>
<keyword evidence="4" id="KW-1185">Reference proteome</keyword>
<dbReference type="Proteomes" id="UP000596929">
    <property type="component" value="Unassembled WGS sequence"/>
</dbReference>
<protein>
    <submittedName>
        <fullName evidence="3">ImmA/IrrE family metallo-endopeptidase</fullName>
    </submittedName>
</protein>
<evidence type="ECO:0000313" key="3">
    <source>
        <dbReference type="EMBL" id="MBC5630491.1"/>
    </source>
</evidence>
<feature type="domain" description="N-terminal" evidence="2">
    <location>
        <begin position="18"/>
        <end position="101"/>
    </location>
</feature>
<dbReference type="InterPro" id="IPR001646">
    <property type="entry name" value="5peptide_repeat"/>
</dbReference>
<evidence type="ECO:0000313" key="4">
    <source>
        <dbReference type="Proteomes" id="UP000596929"/>
    </source>
</evidence>
<evidence type="ECO:0000259" key="2">
    <source>
        <dbReference type="Pfam" id="PF08401"/>
    </source>
</evidence>